<evidence type="ECO:0000313" key="3">
    <source>
        <dbReference type="Proteomes" id="UP000618986"/>
    </source>
</evidence>
<protein>
    <submittedName>
        <fullName evidence="2">NAD(P)H-dependent FMN reductase</fullName>
    </submittedName>
</protein>
<name>A0ABR6M8Z1_MICEC</name>
<organism evidence="2 3">
    <name type="scientific">Micromonospora echinospora</name>
    <name type="common">Micromonospora purpurea</name>
    <dbReference type="NCBI Taxonomy" id="1877"/>
    <lineage>
        <taxon>Bacteria</taxon>
        <taxon>Bacillati</taxon>
        <taxon>Actinomycetota</taxon>
        <taxon>Actinomycetes</taxon>
        <taxon>Micromonosporales</taxon>
        <taxon>Micromonosporaceae</taxon>
        <taxon>Micromonospora</taxon>
    </lineage>
</organism>
<sequence>MVVTPEYNHSFPASLKQASDVAYDELRWWGRALREGRSARPYAC</sequence>
<dbReference type="SUPFAM" id="SSF52218">
    <property type="entry name" value="Flavoproteins"/>
    <property type="match status" value="1"/>
</dbReference>
<dbReference type="Proteomes" id="UP000618986">
    <property type="component" value="Unassembled WGS sequence"/>
</dbReference>
<dbReference type="InterPro" id="IPR029039">
    <property type="entry name" value="Flavoprotein-like_sf"/>
</dbReference>
<dbReference type="GeneID" id="300292270"/>
<dbReference type="RefSeq" id="WP_311773546.1">
    <property type="nucleotide sequence ID" value="NZ_JACHJC010000001.1"/>
</dbReference>
<dbReference type="Gene3D" id="3.40.50.360">
    <property type="match status" value="1"/>
</dbReference>
<dbReference type="Pfam" id="PF03358">
    <property type="entry name" value="FMN_red"/>
    <property type="match status" value="1"/>
</dbReference>
<keyword evidence="3" id="KW-1185">Reference proteome</keyword>
<proteinExistence type="predicted"/>
<evidence type="ECO:0000313" key="2">
    <source>
        <dbReference type="EMBL" id="MBB5111843.1"/>
    </source>
</evidence>
<gene>
    <name evidence="2" type="ORF">FHU28_001682</name>
</gene>
<evidence type="ECO:0000259" key="1">
    <source>
        <dbReference type="Pfam" id="PF03358"/>
    </source>
</evidence>
<dbReference type="EMBL" id="JACHJC010000001">
    <property type="protein sequence ID" value="MBB5111843.1"/>
    <property type="molecule type" value="Genomic_DNA"/>
</dbReference>
<feature type="domain" description="NADPH-dependent FMN reductase-like" evidence="1">
    <location>
        <begin position="2"/>
        <end position="28"/>
    </location>
</feature>
<dbReference type="InterPro" id="IPR005025">
    <property type="entry name" value="FMN_Rdtase-like_dom"/>
</dbReference>
<reference evidence="2 3" key="1">
    <citation type="submission" date="2020-08" db="EMBL/GenBank/DDBJ databases">
        <title>Sequencing the genomes of 1000 actinobacteria strains.</title>
        <authorList>
            <person name="Klenk H.-P."/>
        </authorList>
    </citation>
    <scope>NUCLEOTIDE SEQUENCE [LARGE SCALE GENOMIC DNA]</scope>
    <source>
        <strain evidence="2 3">DSM 43036</strain>
    </source>
</reference>
<comment type="caution">
    <text evidence="2">The sequence shown here is derived from an EMBL/GenBank/DDBJ whole genome shotgun (WGS) entry which is preliminary data.</text>
</comment>
<accession>A0ABR6M8Z1</accession>